<name>A0A507C0K0_9FUNG</name>
<dbReference type="Gene3D" id="3.40.50.300">
    <property type="entry name" value="P-loop containing nucleotide triphosphate hydrolases"/>
    <property type="match status" value="1"/>
</dbReference>
<evidence type="ECO:0000256" key="1">
    <source>
        <dbReference type="ARBA" id="ARBA00022443"/>
    </source>
</evidence>
<dbReference type="InterPro" id="IPR002110">
    <property type="entry name" value="Ankyrin_rpt"/>
</dbReference>
<dbReference type="PROSITE" id="PS50002">
    <property type="entry name" value="SH3"/>
    <property type="match status" value="1"/>
</dbReference>
<dbReference type="SMART" id="SM00248">
    <property type="entry name" value="ANK"/>
    <property type="match status" value="12"/>
</dbReference>
<dbReference type="AlphaFoldDB" id="A0A507C0K0"/>
<dbReference type="Proteomes" id="UP000319731">
    <property type="component" value="Unassembled WGS sequence"/>
</dbReference>
<evidence type="ECO:0000259" key="6">
    <source>
        <dbReference type="PROSITE" id="PS50002"/>
    </source>
</evidence>
<comment type="caution">
    <text evidence="7">The sequence shown here is derived from an EMBL/GenBank/DDBJ whole genome shotgun (WGS) entry which is preliminary data.</text>
</comment>
<dbReference type="PROSITE" id="PS50297">
    <property type="entry name" value="ANK_REP_REGION"/>
    <property type="match status" value="6"/>
</dbReference>
<evidence type="ECO:0000256" key="2">
    <source>
        <dbReference type="ARBA" id="ARBA00022737"/>
    </source>
</evidence>
<feature type="repeat" description="ANK" evidence="4">
    <location>
        <begin position="814"/>
        <end position="846"/>
    </location>
</feature>
<feature type="repeat" description="ANK" evidence="4">
    <location>
        <begin position="1084"/>
        <end position="1116"/>
    </location>
</feature>
<evidence type="ECO:0000256" key="4">
    <source>
        <dbReference type="PROSITE-ProRule" id="PRU00023"/>
    </source>
</evidence>
<dbReference type="InterPro" id="IPR036028">
    <property type="entry name" value="SH3-like_dom_sf"/>
</dbReference>
<dbReference type="CDD" id="cd00174">
    <property type="entry name" value="SH3"/>
    <property type="match status" value="1"/>
</dbReference>
<dbReference type="InterPro" id="IPR056884">
    <property type="entry name" value="NPHP3-like_N"/>
</dbReference>
<feature type="domain" description="SH3" evidence="6">
    <location>
        <begin position="90"/>
        <end position="151"/>
    </location>
</feature>
<dbReference type="InterPro" id="IPR036770">
    <property type="entry name" value="Ankyrin_rpt-contain_sf"/>
</dbReference>
<dbReference type="Pfam" id="PF07653">
    <property type="entry name" value="SH3_2"/>
    <property type="match status" value="1"/>
</dbReference>
<accession>A0A507C0K0</accession>
<dbReference type="RefSeq" id="XP_031025645.1">
    <property type="nucleotide sequence ID" value="XM_031168302.1"/>
</dbReference>
<evidence type="ECO:0000256" key="5">
    <source>
        <dbReference type="PROSITE-ProRule" id="PRU00192"/>
    </source>
</evidence>
<dbReference type="STRING" id="1806994.A0A507C0K0"/>
<dbReference type="Gene3D" id="1.25.40.20">
    <property type="entry name" value="Ankyrin repeat-containing domain"/>
    <property type="match status" value="5"/>
</dbReference>
<proteinExistence type="predicted"/>
<feature type="repeat" description="ANK" evidence="4">
    <location>
        <begin position="926"/>
        <end position="954"/>
    </location>
</feature>
<dbReference type="InterPro" id="IPR001452">
    <property type="entry name" value="SH3_domain"/>
</dbReference>
<sequence length="1249" mass="137304">MDALKRKLGLLFRSHKQHPHLVTKDAKVSTLSIASGPDLVDDSTMIEELSISADQTVAGRIYSGGSHAKTTGVASKVGDSRPPSDSDIAESFIQYRVNAAYVPCEPEELELNVGDLITVTAEFVDGWSRGFSHASGEYGLVPLVALEELVQQLDWSVLTPTLTRTNSATSHDDLSDLQIWLNPPDFSSTILALKQKRHSSTRGWLLDELMDWTNSYRESRVYWLSGVAGVGKSVISGCFADELRQRDQLAAHFFCKHDELARNDPFNVIAAWAYQIAAFDSDVRQALRDLHQAEPNFLINTPSVGLQFQQLIAEPLSKYRGEKAVILIDALDECAVDGSRSRKEFLQTLGRYFASLPQNIAMFVTSRPLQDLRKQLSGYTPRMMELGDTYNLNDIKVYALYRMTRRRRIMGSDEAVILLADKLSVMAHGLFVWLCLACDQMDKSDNPTQTISELGQRTLGNYEDWMGTVYTRALVSSFRGADDTAMKLYTVLVGAIVALRTPLSLEDISALADIPLTRVKLNLTRLESLLVISNSSVQLMHKSVADFISSPDRCIGDASPFYIDRRLAEAHLAKVCLLALPANLRLESIQGQIELLRGIVPSGTSGHLSYSFAHWGDHLDSLLELDVELTDILTQTLQHYDRAMLIVAVLKNLPLALKHILQVGGGATLLKSAEEIHFFKSAILFEAAASDNPEICDVLLEYGGADVDCLNQTRQTPLYVCSFAHTRPDVVRVLLRHGANTYFMTPTGMPIDAVATGSATREIENERIRRKVKLDESHMDEAMNAARLADLSSLNHLITSNPNMNINRQYPECSSKTLLLVACQYGSLKVVAYLLSKGADPNIADVLNLSPLHHACVCGSLPIVQALVEAGAKVDAEGRERRSAFFSNAFVRPIDLACEKGHVDIIKWLLDIGVSPSALEHGKIHPLLYAAIGNSVDVCELLLGKGVDINYQSRYLGTAIFAAAIFGAETVTQYLIGVGADAELGWNAPGLETEALRSPSVSPLMASGIKGYQNIFALLLPKSGPGEKRVHMEIRHRDSWFVVDYTPFSLAAMANEPELVRLMLEYGADVDAATIPSTSTLLRGETTPLLTAGYYGRINIARMLLEAGANIHARGPNGRSCLHMVAVSSIIGERGKSDMVRLLRFYKANLDDVDHDGNTAVHLAIVMKATQMVDTLVELGARIDIANNLGNTCLHEAVRQRAAGMVKLLTEKGADKFVENKEGLTPSQIAVKEGYNELVQLFKRRSSMD</sequence>
<evidence type="ECO:0000313" key="8">
    <source>
        <dbReference type="Proteomes" id="UP000319731"/>
    </source>
</evidence>
<evidence type="ECO:0000313" key="7">
    <source>
        <dbReference type="EMBL" id="TPX35060.1"/>
    </source>
</evidence>
<keyword evidence="3 4" id="KW-0040">ANK repeat</keyword>
<dbReference type="Gene3D" id="2.30.30.40">
    <property type="entry name" value="SH3 Domains"/>
    <property type="match status" value="1"/>
</dbReference>
<dbReference type="GeneID" id="42003599"/>
<organism evidence="7 8">
    <name type="scientific">Synchytrium microbalum</name>
    <dbReference type="NCBI Taxonomy" id="1806994"/>
    <lineage>
        <taxon>Eukaryota</taxon>
        <taxon>Fungi</taxon>
        <taxon>Fungi incertae sedis</taxon>
        <taxon>Chytridiomycota</taxon>
        <taxon>Chytridiomycota incertae sedis</taxon>
        <taxon>Chytridiomycetes</taxon>
        <taxon>Synchytriales</taxon>
        <taxon>Synchytriaceae</taxon>
        <taxon>Synchytrium</taxon>
    </lineage>
</organism>
<feature type="repeat" description="ANK" evidence="4">
    <location>
        <begin position="1156"/>
        <end position="1188"/>
    </location>
</feature>
<dbReference type="PANTHER" id="PTHR24198:SF165">
    <property type="entry name" value="ANKYRIN REPEAT-CONTAINING PROTEIN-RELATED"/>
    <property type="match status" value="1"/>
</dbReference>
<dbReference type="SUPFAM" id="SSF50044">
    <property type="entry name" value="SH3-domain"/>
    <property type="match status" value="1"/>
</dbReference>
<feature type="repeat" description="ANK" evidence="4">
    <location>
        <begin position="1043"/>
        <end position="1075"/>
    </location>
</feature>
<dbReference type="Pfam" id="PF24883">
    <property type="entry name" value="NPHP3_N"/>
    <property type="match status" value="1"/>
</dbReference>
<feature type="repeat" description="ANK" evidence="4">
    <location>
        <begin position="1189"/>
        <end position="1221"/>
    </location>
</feature>
<feature type="repeat" description="ANK" evidence="4">
    <location>
        <begin position="847"/>
        <end position="879"/>
    </location>
</feature>
<evidence type="ECO:0000256" key="3">
    <source>
        <dbReference type="ARBA" id="ARBA00023043"/>
    </source>
</evidence>
<keyword evidence="2" id="KW-0677">Repeat</keyword>
<keyword evidence="1 5" id="KW-0728">SH3 domain</keyword>
<gene>
    <name evidence="7" type="ORF">SmJEL517_g02374</name>
</gene>
<dbReference type="PANTHER" id="PTHR24198">
    <property type="entry name" value="ANKYRIN REPEAT AND PROTEIN KINASE DOMAIN-CONTAINING PROTEIN"/>
    <property type="match status" value="1"/>
</dbReference>
<dbReference type="SMART" id="SM00326">
    <property type="entry name" value="SH3"/>
    <property type="match status" value="1"/>
</dbReference>
<dbReference type="PROSITE" id="PS50088">
    <property type="entry name" value="ANK_REPEAT"/>
    <property type="match status" value="7"/>
</dbReference>
<reference evidence="7 8" key="1">
    <citation type="journal article" date="2019" name="Sci. Rep.">
        <title>Comparative genomics of chytrid fungi reveal insights into the obligate biotrophic and pathogenic lifestyle of Synchytrium endobioticum.</title>
        <authorList>
            <person name="van de Vossenberg B.T.L.H."/>
            <person name="Warris S."/>
            <person name="Nguyen H.D.T."/>
            <person name="van Gent-Pelzer M.P.E."/>
            <person name="Joly D.L."/>
            <person name="van de Geest H.C."/>
            <person name="Bonants P.J.M."/>
            <person name="Smith D.S."/>
            <person name="Levesque C.A."/>
            <person name="van der Lee T.A.J."/>
        </authorList>
    </citation>
    <scope>NUCLEOTIDE SEQUENCE [LARGE SCALE GENOMIC DNA]</scope>
    <source>
        <strain evidence="7 8">JEL517</strain>
    </source>
</reference>
<keyword evidence="8" id="KW-1185">Reference proteome</keyword>
<dbReference type="OrthoDB" id="5340910at2759"/>
<dbReference type="SUPFAM" id="SSF48403">
    <property type="entry name" value="Ankyrin repeat"/>
    <property type="match status" value="2"/>
</dbReference>
<dbReference type="Pfam" id="PF12796">
    <property type="entry name" value="Ank_2"/>
    <property type="match status" value="5"/>
</dbReference>
<protein>
    <recommendedName>
        <fullName evidence="6">SH3 domain-containing protein</fullName>
    </recommendedName>
</protein>
<dbReference type="EMBL" id="QEAO01000010">
    <property type="protein sequence ID" value="TPX35060.1"/>
    <property type="molecule type" value="Genomic_DNA"/>
</dbReference>
<dbReference type="InterPro" id="IPR027417">
    <property type="entry name" value="P-loop_NTPase"/>
</dbReference>
<dbReference type="SUPFAM" id="SSF52540">
    <property type="entry name" value="P-loop containing nucleoside triphosphate hydrolases"/>
    <property type="match status" value="1"/>
</dbReference>